<dbReference type="Proteomes" id="UP000642829">
    <property type="component" value="Unassembled WGS sequence"/>
</dbReference>
<dbReference type="EMBL" id="BMXG01000017">
    <property type="protein sequence ID" value="GHC07416.1"/>
    <property type="molecule type" value="Genomic_DNA"/>
</dbReference>
<sequence>MQPFTLTGPKGHEILIRAANQSDIPFLVELNKKSYPALAEENVCWREGHLRSHLRYFPQGQLVAELDGQIAGAICSLIVDMGSVPLRPHTYAGITDGGYFHNHDPRGDTLYGADVYVDPDTRGQGVGAALYEARRRLCRDLNLRRILAGGRLWNYSDHASEMTPDEYARRVEEGELKDLVLSFQLREGFILRDILKNYLPDPNSLNNASLIEWLNPDYDPPEEGQSSKVRVACVQYQVRGIKTFEDFAAQTEYFIETAADYNTEFVLFPEFFSVQLLSTMPNLAPLEAIRRLTELSGQFIELMSSLAIKYGCYIIAGSHPIASEKNPEKILNQSLIFSPDGEHVAQPKLHITPAERKYWGISGGSEVYVVDTPKAKIGVQICYDIEFPEATRYLADQGCEIIFVPYCTDNRQGYLRVKYCAQARAIENQIYVVTAGIVGNLPSVSAMDIHYGQAAVYTPSDFEFARDGIQAIADSNVETLLITDLDVSDLHRVRNTGAVRPRQDRRTDLFEIRSKLKNLPGPHADATKSVPFQLPE</sequence>
<name>A0A8J3DLF7_9BACT</name>
<reference evidence="4" key="1">
    <citation type="journal article" date="2014" name="Int. J. Syst. Evol. Microbiol.">
        <title>Complete genome sequence of Corynebacterium casei LMG S-19264T (=DSM 44701T), isolated from a smear-ripened cheese.</title>
        <authorList>
            <consortium name="US DOE Joint Genome Institute (JGI-PGF)"/>
            <person name="Walter F."/>
            <person name="Albersmeier A."/>
            <person name="Kalinowski J."/>
            <person name="Ruckert C."/>
        </authorList>
    </citation>
    <scope>NUCLEOTIDE SEQUENCE</scope>
    <source>
        <strain evidence="4">KCTC 12870</strain>
    </source>
</reference>
<evidence type="ECO:0000256" key="1">
    <source>
        <dbReference type="ARBA" id="ARBA00010613"/>
    </source>
</evidence>
<dbReference type="Pfam" id="PF00583">
    <property type="entry name" value="Acetyltransf_1"/>
    <property type="match status" value="1"/>
</dbReference>
<proteinExistence type="inferred from homology"/>
<comment type="caution">
    <text evidence="4">The sequence shown here is derived from an EMBL/GenBank/DDBJ whole genome shotgun (WGS) entry which is preliminary data.</text>
</comment>
<dbReference type="PANTHER" id="PTHR23088">
    <property type="entry name" value="NITRILASE-RELATED"/>
    <property type="match status" value="1"/>
</dbReference>
<gene>
    <name evidence="4" type="primary">yhcX</name>
    <name evidence="4" type="ORF">GCM10007047_25740</name>
</gene>
<keyword evidence="5" id="KW-1185">Reference proteome</keyword>
<evidence type="ECO:0000313" key="5">
    <source>
        <dbReference type="Proteomes" id="UP000642829"/>
    </source>
</evidence>
<comment type="similarity">
    <text evidence="1">Belongs to the carbon-nitrogen hydrolase superfamily. NIT1/NIT2 family.</text>
</comment>
<dbReference type="SUPFAM" id="SSF55729">
    <property type="entry name" value="Acyl-CoA N-acyltransferases (Nat)"/>
    <property type="match status" value="1"/>
</dbReference>
<dbReference type="CDD" id="cd04301">
    <property type="entry name" value="NAT_SF"/>
    <property type="match status" value="1"/>
</dbReference>
<dbReference type="PROSITE" id="PS01227">
    <property type="entry name" value="UPF0012"/>
    <property type="match status" value="1"/>
</dbReference>
<dbReference type="Pfam" id="PF00795">
    <property type="entry name" value="CN_hydrolase"/>
    <property type="match status" value="1"/>
</dbReference>
<evidence type="ECO:0000259" key="2">
    <source>
        <dbReference type="PROSITE" id="PS50263"/>
    </source>
</evidence>
<dbReference type="GO" id="GO:0016787">
    <property type="term" value="F:hydrolase activity"/>
    <property type="evidence" value="ECO:0007669"/>
    <property type="project" value="UniProtKB-KW"/>
</dbReference>
<dbReference type="GO" id="GO:0016747">
    <property type="term" value="F:acyltransferase activity, transferring groups other than amino-acyl groups"/>
    <property type="evidence" value="ECO:0007669"/>
    <property type="project" value="InterPro"/>
</dbReference>
<dbReference type="PANTHER" id="PTHR23088:SF50">
    <property type="entry name" value="HYDROLASE YHCX"/>
    <property type="match status" value="1"/>
</dbReference>
<dbReference type="InterPro" id="IPR003010">
    <property type="entry name" value="C-N_Hydrolase"/>
</dbReference>
<dbReference type="PROSITE" id="PS50263">
    <property type="entry name" value="CN_HYDROLASE"/>
    <property type="match status" value="1"/>
</dbReference>
<feature type="domain" description="CN hydrolase" evidence="2">
    <location>
        <begin position="229"/>
        <end position="487"/>
    </location>
</feature>
<dbReference type="AlphaFoldDB" id="A0A8J3DLF7"/>
<dbReference type="Gene3D" id="3.60.110.10">
    <property type="entry name" value="Carbon-nitrogen hydrolase"/>
    <property type="match status" value="1"/>
</dbReference>
<feature type="domain" description="N-acetyltransferase" evidence="3">
    <location>
        <begin position="14"/>
        <end position="217"/>
    </location>
</feature>
<accession>A0A8J3DLF7</accession>
<keyword evidence="4" id="KW-0378">Hydrolase</keyword>
<dbReference type="InterPro" id="IPR000182">
    <property type="entry name" value="GNAT_dom"/>
</dbReference>
<dbReference type="SUPFAM" id="SSF56317">
    <property type="entry name" value="Carbon-nitrogen hydrolase"/>
    <property type="match status" value="1"/>
</dbReference>
<evidence type="ECO:0000259" key="3">
    <source>
        <dbReference type="PROSITE" id="PS51186"/>
    </source>
</evidence>
<dbReference type="InterPro" id="IPR016181">
    <property type="entry name" value="Acyl_CoA_acyltransferase"/>
</dbReference>
<dbReference type="PROSITE" id="PS51186">
    <property type="entry name" value="GNAT"/>
    <property type="match status" value="1"/>
</dbReference>
<organism evidence="4 5">
    <name type="scientific">Cerasicoccus arenae</name>
    <dbReference type="NCBI Taxonomy" id="424488"/>
    <lineage>
        <taxon>Bacteria</taxon>
        <taxon>Pseudomonadati</taxon>
        <taxon>Verrucomicrobiota</taxon>
        <taxon>Opitutia</taxon>
        <taxon>Puniceicoccales</taxon>
        <taxon>Cerasicoccaceae</taxon>
        <taxon>Cerasicoccus</taxon>
    </lineage>
</organism>
<dbReference type="RefSeq" id="WP_189515847.1">
    <property type="nucleotide sequence ID" value="NZ_BMXG01000017.1"/>
</dbReference>
<evidence type="ECO:0000313" key="4">
    <source>
        <dbReference type="EMBL" id="GHC07416.1"/>
    </source>
</evidence>
<dbReference type="Gene3D" id="3.40.630.30">
    <property type="match status" value="1"/>
</dbReference>
<dbReference type="InterPro" id="IPR036526">
    <property type="entry name" value="C-N_Hydrolase_sf"/>
</dbReference>
<dbReference type="InterPro" id="IPR001110">
    <property type="entry name" value="UPF0012_CS"/>
</dbReference>
<dbReference type="CDD" id="cd07574">
    <property type="entry name" value="nitrilase_Rim1_like"/>
    <property type="match status" value="1"/>
</dbReference>
<protein>
    <submittedName>
        <fullName evidence="4">Hydrolase YhcX</fullName>
    </submittedName>
</protein>
<reference evidence="4" key="2">
    <citation type="submission" date="2020-09" db="EMBL/GenBank/DDBJ databases">
        <authorList>
            <person name="Sun Q."/>
            <person name="Kim S."/>
        </authorList>
    </citation>
    <scope>NUCLEOTIDE SEQUENCE</scope>
    <source>
        <strain evidence="4">KCTC 12870</strain>
    </source>
</reference>